<organism evidence="7">
    <name type="scientific">uncultured Acidimicrobiales bacterium</name>
    <dbReference type="NCBI Taxonomy" id="310071"/>
    <lineage>
        <taxon>Bacteria</taxon>
        <taxon>Bacillati</taxon>
        <taxon>Actinomycetota</taxon>
        <taxon>Acidimicrobiia</taxon>
        <taxon>Acidimicrobiales</taxon>
        <taxon>environmental samples</taxon>
    </lineage>
</organism>
<dbReference type="HAMAP" id="MF_02207">
    <property type="entry name" value="MreB"/>
    <property type="match status" value="1"/>
</dbReference>
<evidence type="ECO:0000256" key="2">
    <source>
        <dbReference type="ARBA" id="ARBA00022741"/>
    </source>
</evidence>
<dbReference type="PRINTS" id="PR01652">
    <property type="entry name" value="SHAPEPROTEIN"/>
</dbReference>
<dbReference type="NCBIfam" id="NF010539">
    <property type="entry name" value="PRK13927.1"/>
    <property type="match status" value="1"/>
</dbReference>
<dbReference type="Gene3D" id="3.30.420.40">
    <property type="match status" value="3"/>
</dbReference>
<feature type="binding site" evidence="6">
    <location>
        <begin position="20"/>
        <end position="22"/>
    </location>
    <ligand>
        <name>ATP</name>
        <dbReference type="ChEBI" id="CHEBI:30616"/>
    </ligand>
</feature>
<reference evidence="7" key="1">
    <citation type="submission" date="2020-02" db="EMBL/GenBank/DDBJ databases">
        <authorList>
            <person name="Meier V. D."/>
        </authorList>
    </citation>
    <scope>NUCLEOTIDE SEQUENCE</scope>
    <source>
        <strain evidence="7">AVDCRST_MAG76</strain>
    </source>
</reference>
<evidence type="ECO:0000256" key="1">
    <source>
        <dbReference type="ARBA" id="ARBA00022490"/>
    </source>
</evidence>
<dbReference type="PANTHER" id="PTHR42749">
    <property type="entry name" value="CELL SHAPE-DETERMINING PROTEIN MREB"/>
    <property type="match status" value="1"/>
</dbReference>
<dbReference type="CDD" id="cd10225">
    <property type="entry name" value="ASKHA_NBD_MreB-like"/>
    <property type="match status" value="1"/>
</dbReference>
<dbReference type="GO" id="GO:0008360">
    <property type="term" value="P:regulation of cell shape"/>
    <property type="evidence" value="ECO:0007669"/>
    <property type="project" value="UniProtKB-UniRule"/>
</dbReference>
<evidence type="ECO:0000256" key="6">
    <source>
        <dbReference type="HAMAP-Rule" id="MF_02207"/>
    </source>
</evidence>
<feature type="binding site" evidence="6">
    <location>
        <begin position="293"/>
        <end position="296"/>
    </location>
    <ligand>
        <name>ATP</name>
        <dbReference type="ChEBI" id="CHEBI:30616"/>
    </ligand>
</feature>
<comment type="subcellular location">
    <subcellularLocation>
        <location evidence="6">Cytoplasm</location>
    </subcellularLocation>
    <text evidence="6">Membrane-associated.</text>
</comment>
<evidence type="ECO:0000256" key="4">
    <source>
        <dbReference type="ARBA" id="ARBA00022960"/>
    </source>
</evidence>
<dbReference type="NCBIfam" id="TIGR00904">
    <property type="entry name" value="mreB"/>
    <property type="match status" value="1"/>
</dbReference>
<feature type="binding site" evidence="6">
    <location>
        <begin position="213"/>
        <end position="216"/>
    </location>
    <ligand>
        <name>ATP</name>
        <dbReference type="ChEBI" id="CHEBI:30616"/>
    </ligand>
</feature>
<evidence type="ECO:0000313" key="7">
    <source>
        <dbReference type="EMBL" id="CAA9209476.1"/>
    </source>
</evidence>
<comment type="similarity">
    <text evidence="5 6">Belongs to the FtsA/MreB family.</text>
</comment>
<dbReference type="InterPro" id="IPR043129">
    <property type="entry name" value="ATPase_NBD"/>
</dbReference>
<dbReference type="EMBL" id="CADCSZ010000002">
    <property type="protein sequence ID" value="CAA9209476.1"/>
    <property type="molecule type" value="Genomic_DNA"/>
</dbReference>
<name>A0A6J4GYP4_9ACTN</name>
<gene>
    <name evidence="6" type="primary">mreB</name>
    <name evidence="7" type="ORF">AVDCRST_MAG76-36</name>
</gene>
<comment type="subunit">
    <text evidence="6">Forms polymers.</text>
</comment>
<keyword evidence="2 6" id="KW-0547">Nucleotide-binding</keyword>
<keyword evidence="1 6" id="KW-0963">Cytoplasm</keyword>
<keyword evidence="4 6" id="KW-0133">Cell shape</keyword>
<dbReference type="AlphaFoldDB" id="A0A6J4GYP4"/>
<accession>A0A6J4GYP4</accession>
<dbReference type="GO" id="GO:0005524">
    <property type="term" value="F:ATP binding"/>
    <property type="evidence" value="ECO:0007669"/>
    <property type="project" value="UniProtKB-KW"/>
</dbReference>
<dbReference type="GO" id="GO:0000902">
    <property type="term" value="P:cell morphogenesis"/>
    <property type="evidence" value="ECO:0007669"/>
    <property type="project" value="InterPro"/>
</dbReference>
<evidence type="ECO:0000256" key="5">
    <source>
        <dbReference type="ARBA" id="ARBA00023458"/>
    </source>
</evidence>
<proteinExistence type="inferred from homology"/>
<evidence type="ECO:0000256" key="3">
    <source>
        <dbReference type="ARBA" id="ARBA00022840"/>
    </source>
</evidence>
<dbReference type="Pfam" id="PF06723">
    <property type="entry name" value="MreB_Mbl"/>
    <property type="match status" value="1"/>
</dbReference>
<protein>
    <recommendedName>
        <fullName evidence="6">Cell shape-determining protein MreB</fullName>
    </recommendedName>
</protein>
<comment type="function">
    <text evidence="6">Forms membrane-associated dynamic filaments that are essential for cell shape determination. Acts by regulating cell wall synthesis and cell elongation, and thus cell shape. A feedback loop between cell geometry and MreB localization may maintain elongated cell shape by targeting cell wall growth to regions of negative cell wall curvature.</text>
</comment>
<dbReference type="InterPro" id="IPR056546">
    <property type="entry name" value="MreB_MamK-like"/>
</dbReference>
<keyword evidence="3 6" id="KW-0067">ATP-binding</keyword>
<feature type="binding site" evidence="6">
    <location>
        <begin position="165"/>
        <end position="167"/>
    </location>
    <ligand>
        <name>ATP</name>
        <dbReference type="ChEBI" id="CHEBI:30616"/>
    </ligand>
</feature>
<dbReference type="GO" id="GO:0005737">
    <property type="term" value="C:cytoplasm"/>
    <property type="evidence" value="ECO:0007669"/>
    <property type="project" value="UniProtKB-SubCell"/>
</dbReference>
<sequence>MSDSLFGGFLGRDMAVDLGTANTLVYVRGRGIVLNEPSVVAIDVRTGRPLAVGAEAKRMIGRTPAHIKAIRPLRDGVIANFEICEKMLQYFINKVHPRRFGNRPRMVICVPSGVTGVEKRAVQEAAEFAGAKKTPYIIEEPMAAAIGAGLPVHEPTGNMVVDIGGGTTEVAVISLGGIVTSQSVRIAGDELDEAIISYIKKEYSLALGEPTAEVIKIKLGSACLLQSELYAEVRGRDLINGLPKTIVTSTEEIREAISEPVAAIVDAVKVTLDKTPPELAADIMEQGIVLTGGGALLNGLDVRLHGETGMPIVVADNPLHSVVIGGGQCLEEFEVLKDVLLSSTIQ</sequence>
<dbReference type="SUPFAM" id="SSF53067">
    <property type="entry name" value="Actin-like ATPase domain"/>
    <property type="match status" value="2"/>
</dbReference>
<dbReference type="PANTHER" id="PTHR42749:SF1">
    <property type="entry name" value="CELL SHAPE-DETERMINING PROTEIN MREB"/>
    <property type="match status" value="1"/>
</dbReference>
<dbReference type="InterPro" id="IPR004753">
    <property type="entry name" value="MreB"/>
</dbReference>